<feature type="region of interest" description="Disordered" evidence="2">
    <location>
        <begin position="1"/>
        <end position="365"/>
    </location>
</feature>
<feature type="compositionally biased region" description="Low complexity" evidence="2">
    <location>
        <begin position="273"/>
        <end position="286"/>
    </location>
</feature>
<feature type="region of interest" description="Disordered" evidence="2">
    <location>
        <begin position="425"/>
        <end position="456"/>
    </location>
</feature>
<dbReference type="Pfam" id="PF13094">
    <property type="entry name" value="CENP-Q"/>
    <property type="match status" value="1"/>
</dbReference>
<organism evidence="3 4">
    <name type="scientific">Madurella fahalii</name>
    <dbReference type="NCBI Taxonomy" id="1157608"/>
    <lineage>
        <taxon>Eukaryota</taxon>
        <taxon>Fungi</taxon>
        <taxon>Dikarya</taxon>
        <taxon>Ascomycota</taxon>
        <taxon>Pezizomycotina</taxon>
        <taxon>Sordariomycetes</taxon>
        <taxon>Sordariomycetidae</taxon>
        <taxon>Sordariales</taxon>
        <taxon>Sordariales incertae sedis</taxon>
        <taxon>Madurella</taxon>
    </lineage>
</organism>
<dbReference type="InterPro" id="IPR025212">
    <property type="entry name" value="CAD_CENP-Q"/>
</dbReference>
<dbReference type="GeneID" id="98173866"/>
<feature type="compositionally biased region" description="Low complexity" evidence="2">
    <location>
        <begin position="234"/>
        <end position="245"/>
    </location>
</feature>
<name>A0ABQ0G584_9PEZI</name>
<dbReference type="Proteomes" id="UP001628179">
    <property type="component" value="Unassembled WGS sequence"/>
</dbReference>
<keyword evidence="1" id="KW-0175">Coiled coil</keyword>
<evidence type="ECO:0000313" key="3">
    <source>
        <dbReference type="EMBL" id="GAB1312912.1"/>
    </source>
</evidence>
<evidence type="ECO:0000256" key="2">
    <source>
        <dbReference type="SAM" id="MobiDB-lite"/>
    </source>
</evidence>
<dbReference type="InterPro" id="IPR017956">
    <property type="entry name" value="AT_hook_DNA-bd_motif"/>
</dbReference>
<comment type="caution">
    <text evidence="3">The sequence shown here is derived from an EMBL/GenBank/DDBJ whole genome shotgun (WGS) entry which is preliminary data.</text>
</comment>
<accession>A0ABQ0G584</accession>
<gene>
    <name evidence="3" type="ORF">MFIFM68171_03122</name>
</gene>
<feature type="compositionally biased region" description="Basic and acidic residues" evidence="2">
    <location>
        <begin position="445"/>
        <end position="456"/>
    </location>
</feature>
<feature type="compositionally biased region" description="Gly residues" evidence="2">
    <location>
        <begin position="524"/>
        <end position="533"/>
    </location>
</feature>
<proteinExistence type="predicted"/>
<evidence type="ECO:0008006" key="5">
    <source>
        <dbReference type="Google" id="ProtNLM"/>
    </source>
</evidence>
<feature type="compositionally biased region" description="Low complexity" evidence="2">
    <location>
        <begin position="190"/>
        <end position="202"/>
    </location>
</feature>
<dbReference type="SMART" id="SM00384">
    <property type="entry name" value="AT_hook"/>
    <property type="match status" value="4"/>
</dbReference>
<feature type="region of interest" description="Disordered" evidence="2">
    <location>
        <begin position="524"/>
        <end position="543"/>
    </location>
</feature>
<evidence type="ECO:0000256" key="1">
    <source>
        <dbReference type="SAM" id="Coils"/>
    </source>
</evidence>
<feature type="compositionally biased region" description="Polar residues" evidence="2">
    <location>
        <begin position="31"/>
        <end position="42"/>
    </location>
</feature>
<feature type="compositionally biased region" description="Basic and acidic residues" evidence="2">
    <location>
        <begin position="171"/>
        <end position="189"/>
    </location>
</feature>
<dbReference type="EMBL" id="BAAFSV010000002">
    <property type="protein sequence ID" value="GAB1312912.1"/>
    <property type="molecule type" value="Genomic_DNA"/>
</dbReference>
<sequence length="624" mass="67867">MSKAAPMAPGRPIQKRRRGRSPSASKAAESVSGSSKDASAQEPTGKKSSEADSAPKKRGQPKRNGVGLQEEAPPAHNNHAGKPSALATRKRGRPPKARDTQADEEETTEARPRKRMREDKGGAAENWEEDGEGGSRSKRNKPSANTFHQDTQAEEEVAIETTAHRNRRGRPPADDNQREAPMKEARSKAQADSAKAKAASKFARPELAEAEGQALENSTRRSRRERRSADEKPWWAASEAAPADASAEKERPGPSKKPKRGRSSLAEVSISKAQNQAGASQSSNQGTKTGRGRSSLSPNNDSPSEKDTQPQTVPKSKSNPKPRRHSSAAETAQRGERETEQTQEPTPEPQIKYRHLSSRTRQIPRATITSKWTPLSPEAIAAVSALVTDASRPVLLRLSDRSDARHDQAQTILRTFSARLHSKLAKGMPFPPPTAGPSSAKSKKRAGEGGHETELDFEKTVDAIGRLERALDPLLHSVALLKGEREREERELEREYKLLKRLEGNAKAERREWRERGKRGHLLAGGVGGGVGADGEEEKGGDERGLEFVKKGKVEGGVGGVFKDLQEEELLALSQQIGSHMESMRSNLGQIEGVLPAIAKSRAALQAALCQHLEPEQYDQVLLG</sequence>
<protein>
    <recommendedName>
        <fullName evidence="5">Centromere protein Q</fullName>
    </recommendedName>
</protein>
<feature type="coiled-coil region" evidence="1">
    <location>
        <begin position="478"/>
        <end position="512"/>
    </location>
</feature>
<feature type="compositionally biased region" description="Polar residues" evidence="2">
    <location>
        <begin position="292"/>
        <end position="302"/>
    </location>
</feature>
<reference evidence="3 4" key="1">
    <citation type="submission" date="2024-09" db="EMBL/GenBank/DDBJ databases">
        <title>Itraconazole resistance in Madurella fahalii resulting from another homologue of gene encoding cytochrome P450 14-alpha sterol demethylase (CYP51).</title>
        <authorList>
            <person name="Yoshioka I."/>
            <person name="Fahal A.H."/>
            <person name="Kaneko S."/>
            <person name="Yaguchi T."/>
        </authorList>
    </citation>
    <scope>NUCLEOTIDE SEQUENCE [LARGE SCALE GENOMIC DNA]</scope>
    <source>
        <strain evidence="3 4">IFM 68171</strain>
    </source>
</reference>
<feature type="compositionally biased region" description="Basic and acidic residues" evidence="2">
    <location>
        <begin position="108"/>
        <end position="122"/>
    </location>
</feature>
<dbReference type="RefSeq" id="XP_070914644.1">
    <property type="nucleotide sequence ID" value="XM_071058543.1"/>
</dbReference>
<keyword evidence="4" id="KW-1185">Reference proteome</keyword>
<evidence type="ECO:0000313" key="4">
    <source>
        <dbReference type="Proteomes" id="UP001628179"/>
    </source>
</evidence>
<feature type="compositionally biased region" description="Basic and acidic residues" evidence="2">
    <location>
        <begin position="44"/>
        <end position="55"/>
    </location>
</feature>